<dbReference type="GO" id="GO:0042597">
    <property type="term" value="C:periplasmic space"/>
    <property type="evidence" value="ECO:0007669"/>
    <property type="project" value="UniProtKB-ARBA"/>
</dbReference>
<dbReference type="GO" id="GO:0015833">
    <property type="term" value="P:peptide transport"/>
    <property type="evidence" value="ECO:0007669"/>
    <property type="project" value="TreeGrafter"/>
</dbReference>
<sequence length="573" mass="61929">MKLKRTWLALAAVAGLSLSACSASNNNEGGDQSGTQSAAGGGASSGVVTANRTEPQNPLIPANTNEVGGGHIVDMLFAGLVYYDQDGNVVNDMAESIETEDNQTFTVKLKADQKFSDGTPVTSNSFVGAWTAAAENGMNNVNFFVPIQGEPLDLAKCEADQKTAWDGAEHEEGEEFAFDDSACPRTLTGLKTVDDTTFTITLAQPEADFPLRLGYSAFYPLPESTLEDLEAGGENPIGNGPYMLGGEGWVHNERIDLVPNPEYKGGRQAQNGGLTFLFYADNNAAYNDLLAGNLDILDQIPDSAVTTFQEDLGDRAINVPAAINQTFTLPEGLEHFAPGEEGNLRRQALSLAINREEITEKVFNGTRTPAVDFTSPVVAGFQEGIEGSEILEFNPEKAKELWEKADAISPYEGKFEIAYNADGPHQAWVDAVANQIKNNLGIDAAGKPYPDFKSLRDDVTKRTITTAFRTGWQGDYPSAYNFLAPLYQTGAGANDSDYSSEEFDKLITEAAAAFSTSQDEANKLMAEAQTVLFRDLPSIPLWYQNAAGGFSEHVDNVVFGWNSEPLYYQVTKN</sequence>
<dbReference type="Gene3D" id="3.40.190.10">
    <property type="entry name" value="Periplasmic binding protein-like II"/>
    <property type="match status" value="1"/>
</dbReference>
<dbReference type="InterPro" id="IPR039424">
    <property type="entry name" value="SBP_5"/>
</dbReference>
<dbReference type="GO" id="GO:1904680">
    <property type="term" value="F:peptide transmembrane transporter activity"/>
    <property type="evidence" value="ECO:0007669"/>
    <property type="project" value="TreeGrafter"/>
</dbReference>
<feature type="chain" id="PRO_5039335689" evidence="2">
    <location>
        <begin position="23"/>
        <end position="573"/>
    </location>
</feature>
<dbReference type="InterPro" id="IPR000914">
    <property type="entry name" value="SBP_5_dom"/>
</dbReference>
<feature type="region of interest" description="Disordered" evidence="1">
    <location>
        <begin position="25"/>
        <end position="58"/>
    </location>
</feature>
<dbReference type="Gene3D" id="3.90.76.10">
    <property type="entry name" value="Dipeptide-binding Protein, Domain 1"/>
    <property type="match status" value="1"/>
</dbReference>
<dbReference type="PROSITE" id="PS51257">
    <property type="entry name" value="PROKAR_LIPOPROTEIN"/>
    <property type="match status" value="1"/>
</dbReference>
<accession>A0A6N7VTE4</accession>
<protein>
    <submittedName>
        <fullName evidence="4">ABC transporter substrate-binding protein</fullName>
    </submittedName>
</protein>
<comment type="caution">
    <text evidence="4">The sequence shown here is derived from an EMBL/GenBank/DDBJ whole genome shotgun (WGS) entry which is preliminary data.</text>
</comment>
<organism evidence="4 5">
    <name type="scientific">Scrofimicrobium canadense</name>
    <dbReference type="NCBI Taxonomy" id="2652290"/>
    <lineage>
        <taxon>Bacteria</taxon>
        <taxon>Bacillati</taxon>
        <taxon>Actinomycetota</taxon>
        <taxon>Actinomycetes</taxon>
        <taxon>Actinomycetales</taxon>
        <taxon>Actinomycetaceae</taxon>
        <taxon>Scrofimicrobium</taxon>
    </lineage>
</organism>
<dbReference type="InterPro" id="IPR030678">
    <property type="entry name" value="Peptide/Ni-bd"/>
</dbReference>
<name>A0A6N7VTE4_9ACTO</name>
<dbReference type="RefSeq" id="WP_154545936.1">
    <property type="nucleotide sequence ID" value="NZ_VULO01000011.1"/>
</dbReference>
<feature type="compositionally biased region" description="Low complexity" evidence="1">
    <location>
        <begin position="25"/>
        <end position="38"/>
    </location>
</feature>
<evidence type="ECO:0000256" key="2">
    <source>
        <dbReference type="SAM" id="SignalP"/>
    </source>
</evidence>
<dbReference type="PANTHER" id="PTHR30290:SF83">
    <property type="entry name" value="ABC TRANSPORTER SUBSTRATE-BINDING PROTEIN"/>
    <property type="match status" value="1"/>
</dbReference>
<dbReference type="Pfam" id="PF00496">
    <property type="entry name" value="SBP_bac_5"/>
    <property type="match status" value="1"/>
</dbReference>
<feature type="domain" description="Solute-binding protein family 5" evidence="3">
    <location>
        <begin position="89"/>
        <end position="492"/>
    </location>
</feature>
<evidence type="ECO:0000256" key="1">
    <source>
        <dbReference type="SAM" id="MobiDB-lite"/>
    </source>
</evidence>
<evidence type="ECO:0000313" key="4">
    <source>
        <dbReference type="EMBL" id="MSS85047.1"/>
    </source>
</evidence>
<dbReference type="Proteomes" id="UP000470875">
    <property type="component" value="Unassembled WGS sequence"/>
</dbReference>
<dbReference type="Gene3D" id="3.10.105.10">
    <property type="entry name" value="Dipeptide-binding Protein, Domain 3"/>
    <property type="match status" value="1"/>
</dbReference>
<keyword evidence="2" id="KW-0732">Signal</keyword>
<dbReference type="CDD" id="cd00995">
    <property type="entry name" value="PBP2_NikA_DppA_OppA_like"/>
    <property type="match status" value="1"/>
</dbReference>
<keyword evidence="5" id="KW-1185">Reference proteome</keyword>
<evidence type="ECO:0000259" key="3">
    <source>
        <dbReference type="Pfam" id="PF00496"/>
    </source>
</evidence>
<dbReference type="PIRSF" id="PIRSF002741">
    <property type="entry name" value="MppA"/>
    <property type="match status" value="1"/>
</dbReference>
<dbReference type="EMBL" id="VULO01000011">
    <property type="protein sequence ID" value="MSS85047.1"/>
    <property type="molecule type" value="Genomic_DNA"/>
</dbReference>
<gene>
    <name evidence="4" type="ORF">FYJ24_09785</name>
</gene>
<proteinExistence type="predicted"/>
<dbReference type="AlphaFoldDB" id="A0A6N7VTE4"/>
<evidence type="ECO:0000313" key="5">
    <source>
        <dbReference type="Proteomes" id="UP000470875"/>
    </source>
</evidence>
<reference evidence="4 5" key="1">
    <citation type="submission" date="2019-08" db="EMBL/GenBank/DDBJ databases">
        <title>In-depth cultivation of the pig gut microbiome towards novel bacterial diversity and tailored functional studies.</title>
        <authorList>
            <person name="Wylensek D."/>
            <person name="Hitch T.C.A."/>
            <person name="Clavel T."/>
        </authorList>
    </citation>
    <scope>NUCLEOTIDE SEQUENCE [LARGE SCALE GENOMIC DNA]</scope>
    <source>
        <strain evidence="4 5">WB03_NA08</strain>
    </source>
</reference>
<dbReference type="GO" id="GO:0043190">
    <property type="term" value="C:ATP-binding cassette (ABC) transporter complex"/>
    <property type="evidence" value="ECO:0007669"/>
    <property type="project" value="InterPro"/>
</dbReference>
<dbReference type="SUPFAM" id="SSF53850">
    <property type="entry name" value="Periplasmic binding protein-like II"/>
    <property type="match status" value="1"/>
</dbReference>
<feature type="signal peptide" evidence="2">
    <location>
        <begin position="1"/>
        <end position="22"/>
    </location>
</feature>
<dbReference type="PANTHER" id="PTHR30290">
    <property type="entry name" value="PERIPLASMIC BINDING COMPONENT OF ABC TRANSPORTER"/>
    <property type="match status" value="1"/>
</dbReference>